<keyword evidence="1" id="KW-0472">Membrane</keyword>
<feature type="transmembrane region" description="Helical" evidence="1">
    <location>
        <begin position="287"/>
        <end position="309"/>
    </location>
</feature>
<feature type="transmembrane region" description="Helical" evidence="1">
    <location>
        <begin position="140"/>
        <end position="162"/>
    </location>
</feature>
<feature type="transmembrane region" description="Helical" evidence="1">
    <location>
        <begin position="248"/>
        <end position="266"/>
    </location>
</feature>
<evidence type="ECO:0008006" key="4">
    <source>
        <dbReference type="Google" id="ProtNLM"/>
    </source>
</evidence>
<accession>G7VCH5</accession>
<dbReference type="PANTHER" id="PTHR39556:SF1">
    <property type="entry name" value="PROTEIN, PUTATIVE-RELATED"/>
    <property type="match status" value="1"/>
</dbReference>
<keyword evidence="3" id="KW-1185">Reference proteome</keyword>
<dbReference type="Proteomes" id="UP000005867">
    <property type="component" value="Chromosome"/>
</dbReference>
<dbReference type="KEGG" id="pyr:P186_1162"/>
<feature type="transmembrane region" description="Helical" evidence="1">
    <location>
        <begin position="28"/>
        <end position="45"/>
    </location>
</feature>
<dbReference type="EMBL" id="CP003098">
    <property type="protein sequence ID" value="AET32595.1"/>
    <property type="molecule type" value="Genomic_DNA"/>
</dbReference>
<feature type="transmembrane region" description="Helical" evidence="1">
    <location>
        <begin position="168"/>
        <end position="188"/>
    </location>
</feature>
<feature type="transmembrane region" description="Helical" evidence="1">
    <location>
        <begin position="200"/>
        <end position="228"/>
    </location>
</feature>
<protein>
    <recommendedName>
        <fullName evidence="4">DUF401 family protein</fullName>
    </recommendedName>
</protein>
<dbReference type="BioCyc" id="PSP1104324:GJSN-1134-MONOMER"/>
<proteinExistence type="predicted"/>
<dbReference type="PANTHER" id="PTHR39556">
    <property type="entry name" value="PROTEIN, PUTATIVE-RELATED"/>
    <property type="match status" value="1"/>
</dbReference>
<evidence type="ECO:0000313" key="2">
    <source>
        <dbReference type="EMBL" id="AET32595.1"/>
    </source>
</evidence>
<feature type="transmembrane region" description="Helical" evidence="1">
    <location>
        <begin position="93"/>
        <end position="120"/>
    </location>
</feature>
<evidence type="ECO:0000256" key="1">
    <source>
        <dbReference type="SAM" id="Phobius"/>
    </source>
</evidence>
<sequence length="379" mass="40690">MLLPFLAAVLIIILGTLSRRLDVSVSLAVGSLVFGLSALGPQRLLQTTASAFNETMLYVVASLYFAMALGYLLKEDKERIASGLLSLGPRPAAFSIPATIGLLPMPGGAYISAVVADPLYEKMGLKNHEKTFINYYLRHIWIPTWPLFQGVLITSAILSVSVWQVVEWSWPASVFAVVSGLAVGLPLVRRVESPGRFRDLAALWPLATVAVLSFVVPLPLAVAAVYLAYLAVRRPDVDLVVGSLRYAATPRILAILVFSLIFAQYIKESNLSAEMAATLGGYSAAAVFAIPFAIGLATGVEFAFAGLAFPSIAPLIHGPMLALAFAGGFLGVMLSPAHSCLVLTREYYNADIALVYRLLARAAVVFTALSVVYYLFLIY</sequence>
<dbReference type="STRING" id="1104324.P186_1162"/>
<gene>
    <name evidence="2" type="ORF">P186_1162</name>
</gene>
<dbReference type="AlphaFoldDB" id="G7VCH5"/>
<keyword evidence="1" id="KW-1133">Transmembrane helix</keyword>
<dbReference type="GeneID" id="11595416"/>
<feature type="transmembrane region" description="Helical" evidence="1">
    <location>
        <begin position="355"/>
        <end position="376"/>
    </location>
</feature>
<organism evidence="2 3">
    <name type="scientific">Pyrobaculum ferrireducens</name>
    <dbReference type="NCBI Taxonomy" id="1104324"/>
    <lineage>
        <taxon>Archaea</taxon>
        <taxon>Thermoproteota</taxon>
        <taxon>Thermoprotei</taxon>
        <taxon>Thermoproteales</taxon>
        <taxon>Thermoproteaceae</taxon>
        <taxon>Pyrobaculum</taxon>
    </lineage>
</organism>
<keyword evidence="1" id="KW-0812">Transmembrane</keyword>
<dbReference type="InterPro" id="IPR007294">
    <property type="entry name" value="DUF401"/>
</dbReference>
<evidence type="ECO:0000313" key="3">
    <source>
        <dbReference type="Proteomes" id="UP000005867"/>
    </source>
</evidence>
<dbReference type="Pfam" id="PF04165">
    <property type="entry name" value="DUF401"/>
    <property type="match status" value="1"/>
</dbReference>
<dbReference type="RefSeq" id="WP_014288423.1">
    <property type="nucleotide sequence ID" value="NC_016645.1"/>
</dbReference>
<dbReference type="OrthoDB" id="19102at2157"/>
<reference evidence="2 3" key="1">
    <citation type="journal article" date="2012" name="J. Bacteriol.">
        <title>Complete genome sequence of strain 1860, a crenarchaeon of the genus pyrobaculum able to grow with various electron acceptors.</title>
        <authorList>
            <person name="Mardanov A.V."/>
            <person name="Gumerov V.M."/>
            <person name="Slobodkina G.B."/>
            <person name="Beletsky A.V."/>
            <person name="Bonch-Osmolovskaya E.A."/>
            <person name="Ravin N.V."/>
            <person name="Skryabin K.G."/>
        </authorList>
    </citation>
    <scope>NUCLEOTIDE SEQUENCE [LARGE SCALE GENOMIC DNA]</scope>
    <source>
        <strain evidence="2 3">1860</strain>
    </source>
</reference>
<feature type="transmembrane region" description="Helical" evidence="1">
    <location>
        <begin position="321"/>
        <end position="343"/>
    </location>
</feature>
<dbReference type="HOGENOM" id="CLU_056143_0_0_2"/>
<dbReference type="eggNOG" id="arCOG04354">
    <property type="taxonomic scope" value="Archaea"/>
</dbReference>
<name>G7VCH5_9CREN</name>
<feature type="transmembrane region" description="Helical" evidence="1">
    <location>
        <begin position="57"/>
        <end position="73"/>
    </location>
</feature>